<evidence type="ECO:0000313" key="6">
    <source>
        <dbReference type="EMBL" id="NMG27172.1"/>
    </source>
</evidence>
<evidence type="ECO:0000256" key="4">
    <source>
        <dbReference type="ARBA" id="ARBA00022741"/>
    </source>
</evidence>
<dbReference type="PANTHER" id="PTHR34139:SF1">
    <property type="entry name" value="RNASE MJ1380-RELATED"/>
    <property type="match status" value="1"/>
</dbReference>
<proteinExistence type="predicted"/>
<dbReference type="RefSeq" id="WP_169120869.1">
    <property type="nucleotide sequence ID" value="NZ_WTVG02000020.1"/>
</dbReference>
<dbReference type="PANTHER" id="PTHR34139">
    <property type="entry name" value="UPF0331 PROTEIN MJ0127"/>
    <property type="match status" value="1"/>
</dbReference>
<keyword evidence="3" id="KW-0540">Nuclease</keyword>
<name>A0ABX1PU60_9RHOO</name>
<keyword evidence="2" id="KW-1277">Toxin-antitoxin system</keyword>
<evidence type="ECO:0000256" key="2">
    <source>
        <dbReference type="ARBA" id="ARBA00022649"/>
    </source>
</evidence>
<dbReference type="InterPro" id="IPR008201">
    <property type="entry name" value="HepT-like"/>
</dbReference>
<dbReference type="Proteomes" id="UP000615989">
    <property type="component" value="Unassembled WGS sequence"/>
</dbReference>
<accession>A0ABX1PU60</accession>
<organism evidence="6 7">
    <name type="scientific">Aromatoleum anaerobium</name>
    <dbReference type="NCBI Taxonomy" id="182180"/>
    <lineage>
        <taxon>Bacteria</taxon>
        <taxon>Pseudomonadati</taxon>
        <taxon>Pseudomonadota</taxon>
        <taxon>Betaproteobacteria</taxon>
        <taxon>Rhodocyclales</taxon>
        <taxon>Rhodocyclaceae</taxon>
        <taxon>Aromatoleum</taxon>
    </lineage>
</organism>
<dbReference type="InterPro" id="IPR051813">
    <property type="entry name" value="HepT_RNase_toxin"/>
</dbReference>
<evidence type="ECO:0000256" key="1">
    <source>
        <dbReference type="ARBA" id="ARBA00022553"/>
    </source>
</evidence>
<keyword evidence="5" id="KW-0378">Hydrolase</keyword>
<protein>
    <submittedName>
        <fullName evidence="6">DUF86 domain-containing protein</fullName>
    </submittedName>
</protein>
<keyword evidence="7" id="KW-1185">Reference proteome</keyword>
<keyword evidence="4" id="KW-0547">Nucleotide-binding</keyword>
<dbReference type="Pfam" id="PF01934">
    <property type="entry name" value="HepT-like"/>
    <property type="match status" value="1"/>
</dbReference>
<gene>
    <name evidence="6" type="ORF">GO606_21275</name>
</gene>
<evidence type="ECO:0000256" key="3">
    <source>
        <dbReference type="ARBA" id="ARBA00022722"/>
    </source>
</evidence>
<keyword evidence="1" id="KW-0597">Phosphoprotein</keyword>
<dbReference type="EMBL" id="WTVG01000159">
    <property type="protein sequence ID" value="NMG27172.1"/>
    <property type="molecule type" value="Genomic_DNA"/>
</dbReference>
<evidence type="ECO:0000313" key="7">
    <source>
        <dbReference type="Proteomes" id="UP000615989"/>
    </source>
</evidence>
<evidence type="ECO:0000256" key="5">
    <source>
        <dbReference type="ARBA" id="ARBA00022801"/>
    </source>
</evidence>
<sequence>MKKKALRVPDYLSHILEAIRRIQRYAQGRSLDAFMADEQLQDAVVRNIEIIGEASRNIETYSPHFVAQHGEVPWAALYAMRNRVAHGYWAVDLAVVWQVVQRELPVLEAQIQTLLPADDLPTGEGLH</sequence>
<reference evidence="6" key="1">
    <citation type="submission" date="2019-12" db="EMBL/GenBank/DDBJ databases">
        <title>Comparative genomics gives insights into the taxonomy of the Azoarcus-Aromatoleum group and reveals separate origins of nif in the plant-associated Azoarcus and non-plant-associated Aromatoleum sub-groups.</title>
        <authorList>
            <person name="Lafos M."/>
            <person name="Maluk M."/>
            <person name="Batista M."/>
            <person name="Junghare M."/>
            <person name="Carmona M."/>
            <person name="Faoro H."/>
            <person name="Cruz L.M."/>
            <person name="Battistoni F."/>
            <person name="De Souza E."/>
            <person name="Pedrosa F."/>
            <person name="Chen W.-M."/>
            <person name="Poole P.S."/>
            <person name="Dixon R.A."/>
            <person name="James E.K."/>
        </authorList>
    </citation>
    <scope>NUCLEOTIDE SEQUENCE</scope>
    <source>
        <strain evidence="6">LuFRes1</strain>
    </source>
</reference>
<comment type="caution">
    <text evidence="6">The sequence shown here is derived from an EMBL/GenBank/DDBJ whole genome shotgun (WGS) entry which is preliminary data.</text>
</comment>